<name>A0ABU3DU16_9FLAO</name>
<dbReference type="InterPro" id="IPR000743">
    <property type="entry name" value="Glyco_hydro_28"/>
</dbReference>
<protein>
    <submittedName>
        <fullName evidence="5">Glycosyl hydrolase family 28 protein</fullName>
    </submittedName>
</protein>
<proteinExistence type="inferred from homology"/>
<keyword evidence="6" id="KW-1185">Reference proteome</keyword>
<dbReference type="PANTHER" id="PTHR31339">
    <property type="entry name" value="PECTIN LYASE-RELATED"/>
    <property type="match status" value="1"/>
</dbReference>
<dbReference type="InterPro" id="IPR051801">
    <property type="entry name" value="GH28_Enzymes"/>
</dbReference>
<keyword evidence="2 4" id="KW-0378">Hydrolase</keyword>
<dbReference type="InterPro" id="IPR012334">
    <property type="entry name" value="Pectin_lyas_fold"/>
</dbReference>
<evidence type="ECO:0000256" key="3">
    <source>
        <dbReference type="ARBA" id="ARBA00023295"/>
    </source>
</evidence>
<evidence type="ECO:0000256" key="2">
    <source>
        <dbReference type="ARBA" id="ARBA00022801"/>
    </source>
</evidence>
<comment type="similarity">
    <text evidence="1 4">Belongs to the glycosyl hydrolase 28 family.</text>
</comment>
<evidence type="ECO:0000256" key="1">
    <source>
        <dbReference type="ARBA" id="ARBA00008834"/>
    </source>
</evidence>
<accession>A0ABU3DU16</accession>
<evidence type="ECO:0000313" key="5">
    <source>
        <dbReference type="EMBL" id="MDT0687216.1"/>
    </source>
</evidence>
<keyword evidence="3 4" id="KW-0326">Glycosidase</keyword>
<dbReference type="EMBL" id="JAVRHN010000009">
    <property type="protein sequence ID" value="MDT0687216.1"/>
    <property type="molecule type" value="Genomic_DNA"/>
</dbReference>
<evidence type="ECO:0000256" key="4">
    <source>
        <dbReference type="RuleBase" id="RU361169"/>
    </source>
</evidence>
<comment type="caution">
    <text evidence="5">The sequence shown here is derived from an EMBL/GenBank/DDBJ whole genome shotgun (WGS) entry which is preliminary data.</text>
</comment>
<dbReference type="PANTHER" id="PTHR31339:SF9">
    <property type="entry name" value="PLASMIN AND FIBRONECTIN-BINDING PROTEIN A"/>
    <property type="match status" value="1"/>
</dbReference>
<dbReference type="Proteomes" id="UP001253848">
    <property type="component" value="Unassembled WGS sequence"/>
</dbReference>
<dbReference type="RefSeq" id="WP_311500511.1">
    <property type="nucleotide sequence ID" value="NZ_JAVRHN010000009.1"/>
</dbReference>
<organism evidence="5 6">
    <name type="scientific">Autumnicola psychrophila</name>
    <dbReference type="NCBI Taxonomy" id="3075592"/>
    <lineage>
        <taxon>Bacteria</taxon>
        <taxon>Pseudomonadati</taxon>
        <taxon>Bacteroidota</taxon>
        <taxon>Flavobacteriia</taxon>
        <taxon>Flavobacteriales</taxon>
        <taxon>Flavobacteriaceae</taxon>
        <taxon>Autumnicola</taxon>
    </lineage>
</organism>
<dbReference type="SUPFAM" id="SSF51126">
    <property type="entry name" value="Pectin lyase-like"/>
    <property type="match status" value="1"/>
</dbReference>
<reference evidence="5 6" key="1">
    <citation type="submission" date="2023-09" db="EMBL/GenBank/DDBJ databases">
        <authorList>
            <person name="Rey-Velasco X."/>
        </authorList>
    </citation>
    <scope>NUCLEOTIDE SEQUENCE [LARGE SCALE GENOMIC DNA]</scope>
    <source>
        <strain evidence="5 6">F225</strain>
    </source>
</reference>
<dbReference type="GO" id="GO:0016787">
    <property type="term" value="F:hydrolase activity"/>
    <property type="evidence" value="ECO:0007669"/>
    <property type="project" value="UniProtKB-KW"/>
</dbReference>
<dbReference type="InterPro" id="IPR011050">
    <property type="entry name" value="Pectin_lyase_fold/virulence"/>
</dbReference>
<gene>
    <name evidence="5" type="ORF">RM541_12660</name>
</gene>
<sequence length="455" mass="50522">MKYYFFLIILVFSFQNSIGQLKEPIYNVYEFGATGDGKSNDQKAIQAAINKCKETGGTVLLEDGDFLTGQINLVDNMILFVDSTATILGVQSIKVDDYPYQLINTVYPNRMLEDCQRRLIYGDNVKNVTITGGGTINGQGDFAPWKNVKELGTEKDRPSILAFVGSKNITVSNITLLNPACWTQVFIESDDIHIKNIIVNTGSLSPNRDGIDIVDCHNVLIEESFIQSEDDGICFKSGSEYGCKNAVVRNTVIDKLNVPAGNCFKLGTDGLGSFMNFEVSGLTLKNAYQNSAIVIESMDGAVIDNIEFHDIEIENCGQAFFILLADRMRTVPGREPRIGTISNISFRDVRGKNFTQQYPSIITGIEGHNIQNVIFENIDLKLKGGIESTEQTVMEYDGKYPEGSKFGNTNASGFFIRHSDLITFKDCKITLEEEDARPIVVDVDVIKMNKENSNF</sequence>
<dbReference type="Pfam" id="PF00295">
    <property type="entry name" value="Glyco_hydro_28"/>
    <property type="match status" value="1"/>
</dbReference>
<dbReference type="Gene3D" id="2.160.20.10">
    <property type="entry name" value="Single-stranded right-handed beta-helix, Pectin lyase-like"/>
    <property type="match status" value="1"/>
</dbReference>
<evidence type="ECO:0000313" key="6">
    <source>
        <dbReference type="Proteomes" id="UP001253848"/>
    </source>
</evidence>